<dbReference type="AlphaFoldDB" id="A0AAP0IPX6"/>
<keyword evidence="10 12" id="KW-0472">Membrane</keyword>
<dbReference type="Pfam" id="PF08263">
    <property type="entry name" value="LRRNT_2"/>
    <property type="match status" value="1"/>
</dbReference>
<keyword evidence="7" id="KW-0547">Nucleotide-binding</keyword>
<evidence type="ECO:0000256" key="6">
    <source>
        <dbReference type="ARBA" id="ARBA00022737"/>
    </source>
</evidence>
<reference evidence="15 16" key="1">
    <citation type="submission" date="2024-01" db="EMBL/GenBank/DDBJ databases">
        <title>Genome assemblies of Stephania.</title>
        <authorList>
            <person name="Yang L."/>
        </authorList>
    </citation>
    <scope>NUCLEOTIDE SEQUENCE [LARGE SCALE GENOMIC DNA]</scope>
    <source>
        <strain evidence="15">JXDWG</strain>
        <tissue evidence="15">Leaf</tissue>
    </source>
</reference>
<dbReference type="InterPro" id="IPR011009">
    <property type="entry name" value="Kinase-like_dom_sf"/>
</dbReference>
<evidence type="ECO:0000313" key="16">
    <source>
        <dbReference type="Proteomes" id="UP001419268"/>
    </source>
</evidence>
<keyword evidence="3" id="KW-0433">Leucine-rich repeat</keyword>
<dbReference type="InterPro" id="IPR000719">
    <property type="entry name" value="Prot_kinase_dom"/>
</dbReference>
<keyword evidence="16" id="KW-1185">Reference proteome</keyword>
<keyword evidence="9 12" id="KW-1133">Transmembrane helix</keyword>
<keyword evidence="4 12" id="KW-0812">Transmembrane</keyword>
<dbReference type="CDD" id="cd14066">
    <property type="entry name" value="STKc_IRAK"/>
    <property type="match status" value="1"/>
</dbReference>
<dbReference type="PANTHER" id="PTHR48007">
    <property type="entry name" value="LEUCINE-RICH REPEAT RECEPTOR-LIKE PROTEIN KINASE PXC1"/>
    <property type="match status" value="1"/>
</dbReference>
<comment type="caution">
    <text evidence="15">The sequence shown here is derived from an EMBL/GenBank/DDBJ whole genome shotgun (WGS) entry which is preliminary data.</text>
</comment>
<dbReference type="EMBL" id="JBBNAG010000007">
    <property type="protein sequence ID" value="KAK9119556.1"/>
    <property type="molecule type" value="Genomic_DNA"/>
</dbReference>
<dbReference type="Proteomes" id="UP001419268">
    <property type="component" value="Unassembled WGS sequence"/>
</dbReference>
<dbReference type="SUPFAM" id="SSF56112">
    <property type="entry name" value="Protein kinase-like (PK-like)"/>
    <property type="match status" value="1"/>
</dbReference>
<feature type="domain" description="Protein kinase" evidence="14">
    <location>
        <begin position="305"/>
        <end position="583"/>
    </location>
</feature>
<keyword evidence="6" id="KW-0677">Repeat</keyword>
<dbReference type="GO" id="GO:0005524">
    <property type="term" value="F:ATP binding"/>
    <property type="evidence" value="ECO:0007669"/>
    <property type="project" value="UniProtKB-KW"/>
</dbReference>
<evidence type="ECO:0000256" key="2">
    <source>
        <dbReference type="ARBA" id="ARBA00022553"/>
    </source>
</evidence>
<sequence length="609" mass="67181">MTGKARVFFAILFVVFVESLEDDVRCLRGVKDSLRDPQRRLSSWTFNNDSVGFICNFVGASCWNDRENRLITLQLPQMELSGQIPDSLQFCPSLQTLDLSRNSISGSIPPNLCDWMPYLVTLDLSNNGLNGPIPAELVNCKFLNNIVISNNRLSGSIPYQLSRLTRLKRFVAANNDLSGEIPPFISSLSSSSDGDFDGNPKLCGRPLGSCGGSKRKRNLIIIIAAGVFGAAASLSLGVALWWWWCFGRASGRRVRRDGRGGKGDDDDDGSWIERLRHFRLVQVTLFKKPLVKVKLGDLMAATNSFDPSNVIISTKAGPSYKAVLGDGSAIAVKRLQNCELSEKQFRMEMIRLGQVRHPNLVPLLGFCVVESEKLLVYKHMPNGTLYSLLHRIGNANGVVDWITRLRIGIGAARGLAWLHHGNQPPLMHQNISSSVILIDDDLDARITDYGLAKLMSSGDAQESSFVYGDLGEFGYVAPEYSSTMVASLKGDVYGFGVVLLELVTGRKPLEVSTTEEGFKGNVVDWVNHMSASGRIKDVIDSSICGKGHDEKILQFLKVACACVVSSPKDRWSMYQVYQSLKTLGEEHGLSEQFDEFPLVFGKQESENQV</sequence>
<dbReference type="InterPro" id="IPR001245">
    <property type="entry name" value="Ser-Thr/Tyr_kinase_cat_dom"/>
</dbReference>
<dbReference type="InterPro" id="IPR025875">
    <property type="entry name" value="Leu-rich_rpt_4"/>
</dbReference>
<dbReference type="InterPro" id="IPR046959">
    <property type="entry name" value="PRK1-6/SRF4-like"/>
</dbReference>
<evidence type="ECO:0000256" key="7">
    <source>
        <dbReference type="ARBA" id="ARBA00022741"/>
    </source>
</evidence>
<gene>
    <name evidence="15" type="ORF">Scep_017649</name>
</gene>
<evidence type="ECO:0000256" key="12">
    <source>
        <dbReference type="SAM" id="Phobius"/>
    </source>
</evidence>
<evidence type="ECO:0000256" key="1">
    <source>
        <dbReference type="ARBA" id="ARBA00004167"/>
    </source>
</evidence>
<evidence type="ECO:0000256" key="10">
    <source>
        <dbReference type="ARBA" id="ARBA00023136"/>
    </source>
</evidence>
<keyword evidence="5 13" id="KW-0732">Signal</keyword>
<accession>A0AAP0IPX6</accession>
<organism evidence="15 16">
    <name type="scientific">Stephania cephalantha</name>
    <dbReference type="NCBI Taxonomy" id="152367"/>
    <lineage>
        <taxon>Eukaryota</taxon>
        <taxon>Viridiplantae</taxon>
        <taxon>Streptophyta</taxon>
        <taxon>Embryophyta</taxon>
        <taxon>Tracheophyta</taxon>
        <taxon>Spermatophyta</taxon>
        <taxon>Magnoliopsida</taxon>
        <taxon>Ranunculales</taxon>
        <taxon>Menispermaceae</taxon>
        <taxon>Menispermoideae</taxon>
        <taxon>Cissampelideae</taxon>
        <taxon>Stephania</taxon>
    </lineage>
</organism>
<dbReference type="SUPFAM" id="SSF52058">
    <property type="entry name" value="L domain-like"/>
    <property type="match status" value="1"/>
</dbReference>
<feature type="transmembrane region" description="Helical" evidence="12">
    <location>
        <begin position="219"/>
        <end position="246"/>
    </location>
</feature>
<keyword evidence="8" id="KW-0067">ATP-binding</keyword>
<evidence type="ECO:0000256" key="4">
    <source>
        <dbReference type="ARBA" id="ARBA00022692"/>
    </source>
</evidence>
<dbReference type="FunFam" id="3.30.200.20:FF:000428">
    <property type="entry name" value="Inactive LRR receptor-like serine/threonine-protein kinase BIR2"/>
    <property type="match status" value="1"/>
</dbReference>
<name>A0AAP0IPX6_9MAGN</name>
<keyword evidence="2" id="KW-0597">Phosphoprotein</keyword>
<evidence type="ECO:0000313" key="15">
    <source>
        <dbReference type="EMBL" id="KAK9119556.1"/>
    </source>
</evidence>
<dbReference type="GO" id="GO:0016020">
    <property type="term" value="C:membrane"/>
    <property type="evidence" value="ECO:0007669"/>
    <property type="project" value="UniProtKB-SubCell"/>
</dbReference>
<dbReference type="Pfam" id="PF07714">
    <property type="entry name" value="PK_Tyr_Ser-Thr"/>
    <property type="match status" value="1"/>
</dbReference>
<dbReference type="InterPro" id="IPR013210">
    <property type="entry name" value="LRR_N_plant-typ"/>
</dbReference>
<comment type="subcellular location">
    <subcellularLocation>
        <location evidence="1">Membrane</location>
        <topology evidence="1">Single-pass membrane protein</topology>
    </subcellularLocation>
</comment>
<feature type="signal peptide" evidence="13">
    <location>
        <begin position="1"/>
        <end position="19"/>
    </location>
</feature>
<dbReference type="FunFam" id="3.80.10.10:FF:000415">
    <property type="entry name" value="Inactive LRR receptor-like serine/threonine-protein kinase BIR2"/>
    <property type="match status" value="1"/>
</dbReference>
<evidence type="ECO:0000256" key="8">
    <source>
        <dbReference type="ARBA" id="ARBA00022840"/>
    </source>
</evidence>
<evidence type="ECO:0000259" key="14">
    <source>
        <dbReference type="PROSITE" id="PS50011"/>
    </source>
</evidence>
<dbReference type="FunFam" id="1.10.510.10:FF:000609">
    <property type="entry name" value="Inactive LRR receptor-like serine/threonine-protein kinase BIR2"/>
    <property type="match status" value="1"/>
</dbReference>
<protein>
    <recommendedName>
        <fullName evidence="14">Protein kinase domain-containing protein</fullName>
    </recommendedName>
</protein>
<dbReference type="Gene3D" id="1.10.510.10">
    <property type="entry name" value="Transferase(Phosphotransferase) domain 1"/>
    <property type="match status" value="1"/>
</dbReference>
<proteinExistence type="predicted"/>
<keyword evidence="11" id="KW-0325">Glycoprotein</keyword>
<dbReference type="PANTHER" id="PTHR48007:SF86">
    <property type="entry name" value="(WILD MALAYSIAN BANANA) HYPOTHETICAL PROTEIN"/>
    <property type="match status" value="1"/>
</dbReference>
<dbReference type="Gene3D" id="3.30.200.20">
    <property type="entry name" value="Phosphorylase Kinase, domain 1"/>
    <property type="match status" value="1"/>
</dbReference>
<evidence type="ECO:0000256" key="11">
    <source>
        <dbReference type="ARBA" id="ARBA00023180"/>
    </source>
</evidence>
<evidence type="ECO:0000256" key="9">
    <source>
        <dbReference type="ARBA" id="ARBA00022989"/>
    </source>
</evidence>
<feature type="chain" id="PRO_5042910891" description="Protein kinase domain-containing protein" evidence="13">
    <location>
        <begin position="20"/>
        <end position="609"/>
    </location>
</feature>
<dbReference type="InterPro" id="IPR032675">
    <property type="entry name" value="LRR_dom_sf"/>
</dbReference>
<dbReference type="PROSITE" id="PS50011">
    <property type="entry name" value="PROTEIN_KINASE_DOM"/>
    <property type="match status" value="1"/>
</dbReference>
<dbReference type="Gene3D" id="3.80.10.10">
    <property type="entry name" value="Ribonuclease Inhibitor"/>
    <property type="match status" value="1"/>
</dbReference>
<dbReference type="Pfam" id="PF12799">
    <property type="entry name" value="LRR_4"/>
    <property type="match status" value="1"/>
</dbReference>
<dbReference type="GO" id="GO:0004672">
    <property type="term" value="F:protein kinase activity"/>
    <property type="evidence" value="ECO:0007669"/>
    <property type="project" value="InterPro"/>
</dbReference>
<evidence type="ECO:0000256" key="13">
    <source>
        <dbReference type="SAM" id="SignalP"/>
    </source>
</evidence>
<evidence type="ECO:0000256" key="3">
    <source>
        <dbReference type="ARBA" id="ARBA00022614"/>
    </source>
</evidence>
<evidence type="ECO:0000256" key="5">
    <source>
        <dbReference type="ARBA" id="ARBA00022729"/>
    </source>
</evidence>